<dbReference type="InterPro" id="IPR005841">
    <property type="entry name" value="Alpha-D-phosphohexomutase_SF"/>
</dbReference>
<evidence type="ECO:0000256" key="5">
    <source>
        <dbReference type="ARBA" id="ARBA00022842"/>
    </source>
</evidence>
<dbReference type="SUPFAM" id="SSF55957">
    <property type="entry name" value="Phosphoglucomutase, C-terminal domain"/>
    <property type="match status" value="1"/>
</dbReference>
<keyword evidence="4" id="KW-0479">Metal-binding</keyword>
<evidence type="ECO:0000256" key="4">
    <source>
        <dbReference type="ARBA" id="ARBA00022723"/>
    </source>
</evidence>
<feature type="domain" description="Alpha-D-phosphohexomutase alpha/beta/alpha" evidence="9">
    <location>
        <begin position="357"/>
        <end position="472"/>
    </location>
</feature>
<dbReference type="Gene3D" id="3.30.310.50">
    <property type="entry name" value="Alpha-D-phosphohexomutase, C-terminal domain"/>
    <property type="match status" value="1"/>
</dbReference>
<dbReference type="InterPro" id="IPR005846">
    <property type="entry name" value="A-D-PHexomutase_a/b/a-III"/>
</dbReference>
<evidence type="ECO:0000256" key="3">
    <source>
        <dbReference type="ARBA" id="ARBA00022553"/>
    </source>
</evidence>
<organism evidence="10 11">
    <name type="scientific">Chironomus riparius</name>
    <dbReference type="NCBI Taxonomy" id="315576"/>
    <lineage>
        <taxon>Eukaryota</taxon>
        <taxon>Metazoa</taxon>
        <taxon>Ecdysozoa</taxon>
        <taxon>Arthropoda</taxon>
        <taxon>Hexapoda</taxon>
        <taxon>Insecta</taxon>
        <taxon>Pterygota</taxon>
        <taxon>Neoptera</taxon>
        <taxon>Endopterygota</taxon>
        <taxon>Diptera</taxon>
        <taxon>Nematocera</taxon>
        <taxon>Chironomoidea</taxon>
        <taxon>Chironomidae</taxon>
        <taxon>Chironominae</taxon>
        <taxon>Chironomus</taxon>
    </lineage>
</organism>
<evidence type="ECO:0000259" key="9">
    <source>
        <dbReference type="Pfam" id="PF02880"/>
    </source>
</evidence>
<evidence type="ECO:0000256" key="6">
    <source>
        <dbReference type="ARBA" id="ARBA00023235"/>
    </source>
</evidence>
<keyword evidence="3" id="KW-0597">Phosphoprotein</keyword>
<comment type="similarity">
    <text evidence="2">Belongs to the phosphohexose mutase family.</text>
</comment>
<feature type="domain" description="Alpha-D-phosphohexomutase alpha/beta/alpha" evidence="8">
    <location>
        <begin position="225"/>
        <end position="331"/>
    </location>
</feature>
<dbReference type="GO" id="GO:0005634">
    <property type="term" value="C:nucleus"/>
    <property type="evidence" value="ECO:0007669"/>
    <property type="project" value="TreeGrafter"/>
</dbReference>
<evidence type="ECO:0000256" key="2">
    <source>
        <dbReference type="ARBA" id="ARBA00010231"/>
    </source>
</evidence>
<dbReference type="PANTHER" id="PTHR45745:SF1">
    <property type="entry name" value="PHOSPHOGLUCOMUTASE 2B-RELATED"/>
    <property type="match status" value="1"/>
</dbReference>
<keyword evidence="5" id="KW-0460">Magnesium</keyword>
<dbReference type="InterPro" id="IPR016066">
    <property type="entry name" value="A-D-PHexomutase_CS"/>
</dbReference>
<dbReference type="GO" id="GO:0000287">
    <property type="term" value="F:magnesium ion binding"/>
    <property type="evidence" value="ECO:0007669"/>
    <property type="project" value="InterPro"/>
</dbReference>
<dbReference type="Proteomes" id="UP001153620">
    <property type="component" value="Chromosome 1"/>
</dbReference>
<accession>A0A9N9RIL1</accession>
<evidence type="ECO:0000313" key="10">
    <source>
        <dbReference type="EMBL" id="CAG9798721.1"/>
    </source>
</evidence>
<reference evidence="10" key="1">
    <citation type="submission" date="2022-01" db="EMBL/GenBank/DDBJ databases">
        <authorList>
            <person name="King R."/>
        </authorList>
    </citation>
    <scope>NUCLEOTIDE SEQUENCE</scope>
</reference>
<evidence type="ECO:0008006" key="12">
    <source>
        <dbReference type="Google" id="ProtNLM"/>
    </source>
</evidence>
<dbReference type="GO" id="GO:0006166">
    <property type="term" value="P:purine ribonucleoside salvage"/>
    <property type="evidence" value="ECO:0007669"/>
    <property type="project" value="TreeGrafter"/>
</dbReference>
<dbReference type="InterPro" id="IPR016055">
    <property type="entry name" value="A-D-PHexomutase_a/b/a-I/II/III"/>
</dbReference>
<dbReference type="PROSITE" id="PS00710">
    <property type="entry name" value="PGM_PMM"/>
    <property type="match status" value="1"/>
</dbReference>
<dbReference type="Pfam" id="PF02878">
    <property type="entry name" value="PGM_PMM_I"/>
    <property type="match status" value="1"/>
</dbReference>
<dbReference type="CDD" id="cd05799">
    <property type="entry name" value="PGM2"/>
    <property type="match status" value="1"/>
</dbReference>
<protein>
    <recommendedName>
        <fullName evidence="12">Phosphoglucomutase</fullName>
    </recommendedName>
</protein>
<dbReference type="InterPro" id="IPR036900">
    <property type="entry name" value="A-D-PHexomutase_C_sf"/>
</dbReference>
<proteinExistence type="inferred from homology"/>
<evidence type="ECO:0000256" key="1">
    <source>
        <dbReference type="ARBA" id="ARBA00001946"/>
    </source>
</evidence>
<dbReference type="Gene3D" id="3.40.120.10">
    <property type="entry name" value="Alpha-D-Glucose-1,6-Bisphosphate, subunit A, domain 3"/>
    <property type="match status" value="3"/>
</dbReference>
<dbReference type="OrthoDB" id="8300170at2759"/>
<gene>
    <name evidence="10" type="ORF">CHIRRI_LOCUS1700</name>
</gene>
<evidence type="ECO:0000313" key="11">
    <source>
        <dbReference type="Proteomes" id="UP001153620"/>
    </source>
</evidence>
<dbReference type="GO" id="GO:0005975">
    <property type="term" value="P:carbohydrate metabolic process"/>
    <property type="evidence" value="ECO:0007669"/>
    <property type="project" value="InterPro"/>
</dbReference>
<dbReference type="InterPro" id="IPR005844">
    <property type="entry name" value="A-D-PHexomutase_a/b/a-I"/>
</dbReference>
<evidence type="ECO:0000259" key="7">
    <source>
        <dbReference type="Pfam" id="PF02878"/>
    </source>
</evidence>
<dbReference type="GO" id="GO:0008973">
    <property type="term" value="F:phosphopentomutase activity"/>
    <property type="evidence" value="ECO:0007669"/>
    <property type="project" value="TreeGrafter"/>
</dbReference>
<dbReference type="PRINTS" id="PR00509">
    <property type="entry name" value="PGMPMM"/>
</dbReference>
<dbReference type="SUPFAM" id="SSF53738">
    <property type="entry name" value="Phosphoglucomutase, first 3 domains"/>
    <property type="match status" value="3"/>
</dbReference>
<name>A0A9N9RIL1_9DIPT</name>
<dbReference type="InterPro" id="IPR005845">
    <property type="entry name" value="A-D-PHexomutase_a/b/a-II"/>
</dbReference>
<keyword evidence="11" id="KW-1185">Reference proteome</keyword>
<feature type="domain" description="Alpha-D-phosphohexomutase alpha/beta/alpha" evidence="7">
    <location>
        <begin position="57"/>
        <end position="195"/>
    </location>
</feature>
<dbReference type="AlphaFoldDB" id="A0A9N9RIL1"/>
<reference evidence="10" key="2">
    <citation type="submission" date="2022-10" db="EMBL/GenBank/DDBJ databases">
        <authorList>
            <consortium name="ENA_rothamsted_submissions"/>
            <consortium name="culmorum"/>
            <person name="King R."/>
        </authorList>
    </citation>
    <scope>NUCLEOTIDE SEQUENCE</scope>
</reference>
<keyword evidence="6" id="KW-0413">Isomerase</keyword>
<dbReference type="Pfam" id="PF02880">
    <property type="entry name" value="PGM_PMM_III"/>
    <property type="match status" value="1"/>
</dbReference>
<dbReference type="EMBL" id="OU895877">
    <property type="protein sequence ID" value="CAG9798721.1"/>
    <property type="molecule type" value="Genomic_DNA"/>
</dbReference>
<dbReference type="PANTHER" id="PTHR45745">
    <property type="entry name" value="PHOSPHOMANNOMUTASE 45A"/>
    <property type="match status" value="1"/>
</dbReference>
<evidence type="ECO:0000259" key="8">
    <source>
        <dbReference type="Pfam" id="PF02879"/>
    </source>
</evidence>
<dbReference type="Pfam" id="PF02879">
    <property type="entry name" value="PGM_PMM_II"/>
    <property type="match status" value="1"/>
</dbReference>
<sequence length="615" mass="69759">MAAAVDTLQINSGNTVLDEKIKEWLQWDKNEKTLNEIKSLVESKDYETLSKRLLNRMAFGTAGLRGPMRAGFDSMNDLVIVQTGQGLVKYVKECFPTDEDQQRGIVLSYDGRYNSRKFAELTATIFINENIPVYLYRNVTATPFVPFCVLEKKALCGIMVTASHNPKEDNGYKVYWENSAQIIPPHDKNIQNSILDNLVPFKSSWNLEALNSPLLHDPYDEMFASYFKKMLAVIPPKYLSINEEAQLKIVYTAMHGVGYPFVEHAYEVSKLNPVYAVIEQRDPDPEFPTVKFPNPEEGKSCLVLSMKLADEVGSDLIVANDPDADRLAIAERDPRTKQWKVFNGNEIGTLLGWWSIQYFKETYPEKSLSDCYLLASTVSSKMLGSMGKIDGYNFEETLTGFKWMGNRSVDLMEQGKTVLFAYEEAIGFMFSPTVLDKDGVSASAHLATLASHLKVKEGLSLCEKLDQLYETYGYHYSINSYFLCYEPEKIVKIFERIRNWNGIKDEYPLAVLDGKYKIAGIRDLTTGIDTSQADRKSLLPSSKSSQMITFTLENDTVVTLRTSGTEPKIKYYSEYCAKPDETDWKQVQANLKEIVEALVDEFLQPNENELIARAD</sequence>
<comment type="cofactor">
    <cofactor evidence="1">
        <name>Mg(2+)</name>
        <dbReference type="ChEBI" id="CHEBI:18420"/>
    </cofactor>
</comment>